<feature type="non-terminal residue" evidence="1">
    <location>
        <position position="1"/>
    </location>
</feature>
<name>A0AAD7ZMQ7_DIPPU</name>
<comment type="caution">
    <text evidence="1">The sequence shown here is derived from an EMBL/GenBank/DDBJ whole genome shotgun (WGS) entry which is preliminary data.</text>
</comment>
<evidence type="ECO:0000313" key="2">
    <source>
        <dbReference type="Proteomes" id="UP001233999"/>
    </source>
</evidence>
<accession>A0AAD7ZMQ7</accession>
<dbReference type="EMBL" id="JASPKZ010007636">
    <property type="protein sequence ID" value="KAJ9583245.1"/>
    <property type="molecule type" value="Genomic_DNA"/>
</dbReference>
<feature type="non-terminal residue" evidence="1">
    <location>
        <position position="59"/>
    </location>
</feature>
<dbReference type="AlphaFoldDB" id="A0AAD7ZMQ7"/>
<organism evidence="1 2">
    <name type="scientific">Diploptera punctata</name>
    <name type="common">Pacific beetle cockroach</name>
    <dbReference type="NCBI Taxonomy" id="6984"/>
    <lineage>
        <taxon>Eukaryota</taxon>
        <taxon>Metazoa</taxon>
        <taxon>Ecdysozoa</taxon>
        <taxon>Arthropoda</taxon>
        <taxon>Hexapoda</taxon>
        <taxon>Insecta</taxon>
        <taxon>Pterygota</taxon>
        <taxon>Neoptera</taxon>
        <taxon>Polyneoptera</taxon>
        <taxon>Dictyoptera</taxon>
        <taxon>Blattodea</taxon>
        <taxon>Blaberoidea</taxon>
        <taxon>Blaberidae</taxon>
        <taxon>Diplopterinae</taxon>
        <taxon>Diploptera</taxon>
    </lineage>
</organism>
<reference evidence="1" key="2">
    <citation type="submission" date="2023-05" db="EMBL/GenBank/DDBJ databases">
        <authorList>
            <person name="Fouks B."/>
        </authorList>
    </citation>
    <scope>NUCLEOTIDE SEQUENCE</scope>
    <source>
        <strain evidence="1">Stay&amp;Tobe</strain>
        <tissue evidence="1">Testes</tissue>
    </source>
</reference>
<reference evidence="1" key="1">
    <citation type="journal article" date="2023" name="IScience">
        <title>Live-bearing cockroach genome reveals convergent evolutionary mechanisms linked to viviparity in insects and beyond.</title>
        <authorList>
            <person name="Fouks B."/>
            <person name="Harrison M.C."/>
            <person name="Mikhailova A.A."/>
            <person name="Marchal E."/>
            <person name="English S."/>
            <person name="Carruthers M."/>
            <person name="Jennings E.C."/>
            <person name="Chiamaka E.L."/>
            <person name="Frigard R.A."/>
            <person name="Pippel M."/>
            <person name="Attardo G.M."/>
            <person name="Benoit J.B."/>
            <person name="Bornberg-Bauer E."/>
            <person name="Tobe S.S."/>
        </authorList>
    </citation>
    <scope>NUCLEOTIDE SEQUENCE</scope>
    <source>
        <strain evidence="1">Stay&amp;Tobe</strain>
    </source>
</reference>
<protein>
    <submittedName>
        <fullName evidence="1">Uncharacterized protein</fullName>
    </submittedName>
</protein>
<proteinExistence type="predicted"/>
<keyword evidence="2" id="KW-1185">Reference proteome</keyword>
<sequence length="59" mass="6914">QPVISYFYRVSKYVFVIFLSPTAFFRPFSDISEPENTNICKLNQLSKIFDMTSNLQITN</sequence>
<evidence type="ECO:0000313" key="1">
    <source>
        <dbReference type="EMBL" id="KAJ9583245.1"/>
    </source>
</evidence>
<gene>
    <name evidence="1" type="ORF">L9F63_022416</name>
</gene>
<dbReference type="Proteomes" id="UP001233999">
    <property type="component" value="Unassembled WGS sequence"/>
</dbReference>